<evidence type="ECO:0000256" key="5">
    <source>
        <dbReference type="ARBA" id="ARBA00022989"/>
    </source>
</evidence>
<dbReference type="PANTHER" id="PTHR30250">
    <property type="entry name" value="PST FAMILY PREDICTED COLANIC ACID TRANSPORTER"/>
    <property type="match status" value="1"/>
</dbReference>
<evidence type="ECO:0000256" key="3">
    <source>
        <dbReference type="ARBA" id="ARBA00022475"/>
    </source>
</evidence>
<keyword evidence="9" id="KW-1185">Reference proteome</keyword>
<comment type="subcellular location">
    <subcellularLocation>
        <location evidence="1">Cell membrane</location>
        <topology evidence="1">Multi-pass membrane protein</topology>
    </subcellularLocation>
</comment>
<sequence>MTSLRRSLVINFFSSSGATIVQFIVSLLLARLLSPSEIGVFSMTIVFVNIAHIFRDFGVATYVQHEPELTPEKLRAANGVLFTSSWLIALLLYIASGWIASWFNEPQMAPVMKVLAIGFIFIPFGSVTHALLTREYAAGKQAIVTVAGTGAYAVTCLGLAGLGFGTMSMAWANLANILACAIAYAPLRPKHLPWSPSFRNWGKVVHFGMGTLMSNCAVAVNNALPDILLGKLGNARLVGLFSRASSTVSIFTYVAGTTVNYGSISYISQAYHRGEAVGPLLNRATALLTGVGWPALALTFVLAQEIITALYGAKWLDAVPAVPALAIAAAISMIFNYTPTALTAIGKPYLSAISMIVVLISRVAFGFVLFDGSMQKFAWAICAATAAALPVMVMQHKKYLGHDFISMLVAILPSALVATACAASAWMLKTILPPMPAIAALSIMALPLALTWYAALRITRHPLVEEIHHLLSGLRARFA</sequence>
<feature type="transmembrane region" description="Helical" evidence="7">
    <location>
        <begin position="376"/>
        <end position="393"/>
    </location>
</feature>
<dbReference type="Proteomes" id="UP000622890">
    <property type="component" value="Unassembled WGS sequence"/>
</dbReference>
<keyword evidence="5 7" id="KW-1133">Transmembrane helix</keyword>
<dbReference type="PANTHER" id="PTHR30250:SF10">
    <property type="entry name" value="LIPOPOLYSACCHARIDE BIOSYNTHESIS PROTEIN WZXC"/>
    <property type="match status" value="1"/>
</dbReference>
<feature type="transmembrane region" description="Helical" evidence="7">
    <location>
        <begin position="144"/>
        <end position="164"/>
    </location>
</feature>
<feature type="transmembrane region" description="Helical" evidence="7">
    <location>
        <begin position="12"/>
        <end position="32"/>
    </location>
</feature>
<evidence type="ECO:0000313" key="9">
    <source>
        <dbReference type="Proteomes" id="UP000622890"/>
    </source>
</evidence>
<feature type="transmembrane region" description="Helical" evidence="7">
    <location>
        <begin position="434"/>
        <end position="455"/>
    </location>
</feature>
<organism evidence="8 9">
    <name type="scientific">Noviherbaspirillum pedocola</name>
    <dbReference type="NCBI Taxonomy" id="2801341"/>
    <lineage>
        <taxon>Bacteria</taxon>
        <taxon>Pseudomonadati</taxon>
        <taxon>Pseudomonadota</taxon>
        <taxon>Betaproteobacteria</taxon>
        <taxon>Burkholderiales</taxon>
        <taxon>Oxalobacteraceae</taxon>
        <taxon>Noviherbaspirillum</taxon>
    </lineage>
</organism>
<feature type="transmembrane region" description="Helical" evidence="7">
    <location>
        <begin position="405"/>
        <end position="428"/>
    </location>
</feature>
<evidence type="ECO:0000313" key="8">
    <source>
        <dbReference type="EMBL" id="MBK4734298.1"/>
    </source>
</evidence>
<feature type="transmembrane region" description="Helical" evidence="7">
    <location>
        <begin position="76"/>
        <end position="99"/>
    </location>
</feature>
<comment type="caution">
    <text evidence="8">The sequence shown here is derived from an EMBL/GenBank/DDBJ whole genome shotgun (WGS) entry which is preliminary data.</text>
</comment>
<feature type="transmembrane region" description="Helical" evidence="7">
    <location>
        <begin position="291"/>
        <end position="312"/>
    </location>
</feature>
<feature type="transmembrane region" description="Helical" evidence="7">
    <location>
        <begin position="111"/>
        <end position="132"/>
    </location>
</feature>
<evidence type="ECO:0000256" key="7">
    <source>
        <dbReference type="SAM" id="Phobius"/>
    </source>
</evidence>
<comment type="similarity">
    <text evidence="2">Belongs to the polysaccharide synthase family.</text>
</comment>
<evidence type="ECO:0000256" key="4">
    <source>
        <dbReference type="ARBA" id="ARBA00022692"/>
    </source>
</evidence>
<keyword evidence="6 7" id="KW-0472">Membrane</keyword>
<dbReference type="Pfam" id="PF13440">
    <property type="entry name" value="Polysacc_synt_3"/>
    <property type="match status" value="1"/>
</dbReference>
<evidence type="ECO:0000256" key="2">
    <source>
        <dbReference type="ARBA" id="ARBA00007430"/>
    </source>
</evidence>
<dbReference type="InterPro" id="IPR050833">
    <property type="entry name" value="Poly_Biosynth_Transport"/>
</dbReference>
<feature type="transmembrane region" description="Helical" evidence="7">
    <location>
        <begin position="349"/>
        <end position="370"/>
    </location>
</feature>
<dbReference type="AlphaFoldDB" id="A0A934SS76"/>
<evidence type="ECO:0000256" key="6">
    <source>
        <dbReference type="ARBA" id="ARBA00023136"/>
    </source>
</evidence>
<feature type="transmembrane region" description="Helical" evidence="7">
    <location>
        <begin position="170"/>
        <end position="187"/>
    </location>
</feature>
<evidence type="ECO:0000256" key="1">
    <source>
        <dbReference type="ARBA" id="ARBA00004651"/>
    </source>
</evidence>
<protein>
    <submittedName>
        <fullName evidence="8">Oligosaccharide flippase family protein</fullName>
    </submittedName>
</protein>
<reference evidence="8" key="1">
    <citation type="submission" date="2021-01" db="EMBL/GenBank/DDBJ databases">
        <title>Genome sequence of strain Noviherbaspirillum sp. DKR-6.</title>
        <authorList>
            <person name="Chaudhary D.K."/>
        </authorList>
    </citation>
    <scope>NUCLEOTIDE SEQUENCE</scope>
    <source>
        <strain evidence="8">DKR-6</strain>
    </source>
</reference>
<dbReference type="RefSeq" id="WP_200591053.1">
    <property type="nucleotide sequence ID" value="NZ_JAEPBG010000002.1"/>
</dbReference>
<keyword evidence="3" id="KW-1003">Cell membrane</keyword>
<keyword evidence="4 7" id="KW-0812">Transmembrane</keyword>
<dbReference type="EMBL" id="JAEPBG010000002">
    <property type="protein sequence ID" value="MBK4734298.1"/>
    <property type="molecule type" value="Genomic_DNA"/>
</dbReference>
<feature type="transmembrane region" description="Helical" evidence="7">
    <location>
        <begin position="318"/>
        <end position="337"/>
    </location>
</feature>
<name>A0A934SS76_9BURK</name>
<gene>
    <name evidence="8" type="ORF">JJB74_06750</name>
</gene>
<dbReference type="GO" id="GO:0005886">
    <property type="term" value="C:plasma membrane"/>
    <property type="evidence" value="ECO:0007669"/>
    <property type="project" value="UniProtKB-SubCell"/>
</dbReference>
<proteinExistence type="inferred from homology"/>
<accession>A0A934SS76</accession>